<dbReference type="Gene3D" id="1.10.357.10">
    <property type="entry name" value="Tetracycline Repressor, domain 2"/>
    <property type="match status" value="1"/>
</dbReference>
<dbReference type="RefSeq" id="WP_154787270.1">
    <property type="nucleotide sequence ID" value="NZ_WMBB01000003.1"/>
</dbReference>
<dbReference type="EMBL" id="WMBB01000003">
    <property type="protein sequence ID" value="MTE12862.1"/>
    <property type="molecule type" value="Genomic_DNA"/>
</dbReference>
<reference evidence="4 5" key="1">
    <citation type="submission" date="2019-11" db="EMBL/GenBank/DDBJ databases">
        <title>Nocardia sp. nov. CT2-14 isolated from soil.</title>
        <authorList>
            <person name="Kanchanasin P."/>
            <person name="Tanasupawat S."/>
            <person name="Yuki M."/>
            <person name="Kudo T."/>
        </authorList>
    </citation>
    <scope>NUCLEOTIDE SEQUENCE [LARGE SCALE GENOMIC DNA]</scope>
    <source>
        <strain evidence="4 5">CT2-14</strain>
    </source>
</reference>
<dbReference type="InterPro" id="IPR009057">
    <property type="entry name" value="Homeodomain-like_sf"/>
</dbReference>
<dbReference type="Pfam" id="PF17926">
    <property type="entry name" value="TetR_C_21"/>
    <property type="match status" value="1"/>
</dbReference>
<dbReference type="SUPFAM" id="SSF46689">
    <property type="entry name" value="Homeodomain-like"/>
    <property type="match status" value="1"/>
</dbReference>
<sequence>MAWDTDGTRRRLRDAALVEFAARGFDGTTVNAIAARAGVNKERLYSYFGDKKALWDLVLSTELERLAAAVNLAGVGLGDIGEFAGTTYDYHAAHPELSRLLQWEGLQGGPPADAAARTTHYREKVAQFAAAQRDGILDDCIEPAHLVFALIALAAWWQTVPQLAEMITGTGPDDQQERAARRRFIVEAAKRLATARRRPA</sequence>
<keyword evidence="1 2" id="KW-0238">DNA-binding</keyword>
<dbReference type="InterPro" id="IPR050109">
    <property type="entry name" value="HTH-type_TetR-like_transc_reg"/>
</dbReference>
<gene>
    <name evidence="4" type="ORF">GLP40_08750</name>
</gene>
<dbReference type="InterPro" id="IPR001647">
    <property type="entry name" value="HTH_TetR"/>
</dbReference>
<dbReference type="PROSITE" id="PS50977">
    <property type="entry name" value="HTH_TETR_2"/>
    <property type="match status" value="1"/>
</dbReference>
<organism evidence="4 5">
    <name type="scientific">Nocardia aurantiaca</name>
    <dbReference type="NCBI Taxonomy" id="2675850"/>
    <lineage>
        <taxon>Bacteria</taxon>
        <taxon>Bacillati</taxon>
        <taxon>Actinomycetota</taxon>
        <taxon>Actinomycetes</taxon>
        <taxon>Mycobacteriales</taxon>
        <taxon>Nocardiaceae</taxon>
        <taxon>Nocardia</taxon>
    </lineage>
</organism>
<evidence type="ECO:0000313" key="4">
    <source>
        <dbReference type="EMBL" id="MTE12862.1"/>
    </source>
</evidence>
<accession>A0A6I3KSE2</accession>
<feature type="domain" description="HTH tetR-type" evidence="3">
    <location>
        <begin position="6"/>
        <end position="66"/>
    </location>
</feature>
<comment type="caution">
    <text evidence="4">The sequence shown here is derived from an EMBL/GenBank/DDBJ whole genome shotgun (WGS) entry which is preliminary data.</text>
</comment>
<dbReference type="SUPFAM" id="SSF48498">
    <property type="entry name" value="Tetracyclin repressor-like, C-terminal domain"/>
    <property type="match status" value="1"/>
</dbReference>
<dbReference type="Proteomes" id="UP000432464">
    <property type="component" value="Unassembled WGS sequence"/>
</dbReference>
<protein>
    <submittedName>
        <fullName evidence="4">TetR family transcriptional regulator</fullName>
    </submittedName>
</protein>
<name>A0A6I3KSE2_9NOCA</name>
<dbReference type="Pfam" id="PF00440">
    <property type="entry name" value="TetR_N"/>
    <property type="match status" value="1"/>
</dbReference>
<dbReference type="InterPro" id="IPR036271">
    <property type="entry name" value="Tet_transcr_reg_TetR-rel_C_sf"/>
</dbReference>
<dbReference type="GO" id="GO:0006355">
    <property type="term" value="P:regulation of DNA-templated transcription"/>
    <property type="evidence" value="ECO:0007669"/>
    <property type="project" value="UniProtKB-ARBA"/>
</dbReference>
<dbReference type="InterPro" id="IPR041467">
    <property type="entry name" value="Sco4008_C"/>
</dbReference>
<dbReference type="PANTHER" id="PTHR30328:SF54">
    <property type="entry name" value="HTH-TYPE TRANSCRIPTIONAL REPRESSOR SCO4008"/>
    <property type="match status" value="1"/>
</dbReference>
<evidence type="ECO:0000256" key="1">
    <source>
        <dbReference type="ARBA" id="ARBA00023125"/>
    </source>
</evidence>
<evidence type="ECO:0000256" key="2">
    <source>
        <dbReference type="PROSITE-ProRule" id="PRU00335"/>
    </source>
</evidence>
<dbReference type="GO" id="GO:0003677">
    <property type="term" value="F:DNA binding"/>
    <property type="evidence" value="ECO:0007669"/>
    <property type="project" value="UniProtKB-UniRule"/>
</dbReference>
<dbReference type="AlphaFoldDB" id="A0A6I3KSE2"/>
<proteinExistence type="predicted"/>
<evidence type="ECO:0000259" key="3">
    <source>
        <dbReference type="PROSITE" id="PS50977"/>
    </source>
</evidence>
<dbReference type="PRINTS" id="PR00455">
    <property type="entry name" value="HTHTETR"/>
</dbReference>
<feature type="DNA-binding region" description="H-T-H motif" evidence="2">
    <location>
        <begin position="29"/>
        <end position="48"/>
    </location>
</feature>
<keyword evidence="5" id="KW-1185">Reference proteome</keyword>
<dbReference type="PANTHER" id="PTHR30328">
    <property type="entry name" value="TRANSCRIPTIONAL REPRESSOR"/>
    <property type="match status" value="1"/>
</dbReference>
<evidence type="ECO:0000313" key="5">
    <source>
        <dbReference type="Proteomes" id="UP000432464"/>
    </source>
</evidence>